<dbReference type="Proteomes" id="UP000799753">
    <property type="component" value="Unassembled WGS sequence"/>
</dbReference>
<dbReference type="EMBL" id="MU006781">
    <property type="protein sequence ID" value="KAF2642498.1"/>
    <property type="molecule type" value="Genomic_DNA"/>
</dbReference>
<organism evidence="1 2">
    <name type="scientific">Massarina eburnea CBS 473.64</name>
    <dbReference type="NCBI Taxonomy" id="1395130"/>
    <lineage>
        <taxon>Eukaryota</taxon>
        <taxon>Fungi</taxon>
        <taxon>Dikarya</taxon>
        <taxon>Ascomycota</taxon>
        <taxon>Pezizomycotina</taxon>
        <taxon>Dothideomycetes</taxon>
        <taxon>Pleosporomycetidae</taxon>
        <taxon>Pleosporales</taxon>
        <taxon>Massarineae</taxon>
        <taxon>Massarinaceae</taxon>
        <taxon>Massarina</taxon>
    </lineage>
</organism>
<sequence>MDDGLHSKVPNPDSILGQHAVPLPGGQIAVKADEVLVAADSVNVRIIGEPCKGTLNPQLSVDPIPLSMRIISGLQDHIDEFLGEDSHVTVACWGFHAGIPGNDYVAFANFLLDANTIDSERLTRACEDFTIRGSADTDGEVATNHSPFCAPDIEPTLQTGVDAMALAVLSFRAISDGMCLVGNSQNDTDGELLN</sequence>
<protein>
    <submittedName>
        <fullName evidence="1">Uncharacterized protein</fullName>
    </submittedName>
</protein>
<accession>A0A6A6S7W6</accession>
<reference evidence="1" key="1">
    <citation type="journal article" date="2020" name="Stud. Mycol.">
        <title>101 Dothideomycetes genomes: a test case for predicting lifestyles and emergence of pathogens.</title>
        <authorList>
            <person name="Haridas S."/>
            <person name="Albert R."/>
            <person name="Binder M."/>
            <person name="Bloem J."/>
            <person name="Labutti K."/>
            <person name="Salamov A."/>
            <person name="Andreopoulos B."/>
            <person name="Baker S."/>
            <person name="Barry K."/>
            <person name="Bills G."/>
            <person name="Bluhm B."/>
            <person name="Cannon C."/>
            <person name="Castanera R."/>
            <person name="Culley D."/>
            <person name="Daum C."/>
            <person name="Ezra D."/>
            <person name="Gonzalez J."/>
            <person name="Henrissat B."/>
            <person name="Kuo A."/>
            <person name="Liang C."/>
            <person name="Lipzen A."/>
            <person name="Lutzoni F."/>
            <person name="Magnuson J."/>
            <person name="Mondo S."/>
            <person name="Nolan M."/>
            <person name="Ohm R."/>
            <person name="Pangilinan J."/>
            <person name="Park H.-J."/>
            <person name="Ramirez L."/>
            <person name="Alfaro M."/>
            <person name="Sun H."/>
            <person name="Tritt A."/>
            <person name="Yoshinaga Y."/>
            <person name="Zwiers L.-H."/>
            <person name="Turgeon B."/>
            <person name="Goodwin S."/>
            <person name="Spatafora J."/>
            <person name="Crous P."/>
            <person name="Grigoriev I."/>
        </authorList>
    </citation>
    <scope>NUCLEOTIDE SEQUENCE</scope>
    <source>
        <strain evidence="1">CBS 473.64</strain>
    </source>
</reference>
<dbReference type="AlphaFoldDB" id="A0A6A6S7W6"/>
<keyword evidence="2" id="KW-1185">Reference proteome</keyword>
<dbReference type="OrthoDB" id="6119954at2759"/>
<evidence type="ECO:0000313" key="2">
    <source>
        <dbReference type="Proteomes" id="UP000799753"/>
    </source>
</evidence>
<name>A0A6A6S7W6_9PLEO</name>
<dbReference type="Gene3D" id="3.40.630.10">
    <property type="entry name" value="Zn peptidases"/>
    <property type="match status" value="1"/>
</dbReference>
<dbReference type="Gene3D" id="3.30.70.360">
    <property type="match status" value="1"/>
</dbReference>
<proteinExistence type="predicted"/>
<evidence type="ECO:0000313" key="1">
    <source>
        <dbReference type="EMBL" id="KAF2642498.1"/>
    </source>
</evidence>
<gene>
    <name evidence="1" type="ORF">P280DRAFT_505904</name>
</gene>